<protein>
    <submittedName>
        <fullName evidence="2">Uncharacterized protein</fullName>
    </submittedName>
</protein>
<comment type="caution">
    <text evidence="2">The sequence shown here is derived from an EMBL/GenBank/DDBJ whole genome shotgun (WGS) entry which is preliminary data.</text>
</comment>
<gene>
    <name evidence="2" type="ORF">ENS82_05405</name>
</gene>
<reference evidence="2" key="1">
    <citation type="journal article" date="2020" name="mSystems">
        <title>Genome- and Community-Level Interaction Insights into Carbon Utilization and Element Cycling Functions of Hydrothermarchaeota in Hydrothermal Sediment.</title>
        <authorList>
            <person name="Zhou Z."/>
            <person name="Liu Y."/>
            <person name="Xu W."/>
            <person name="Pan J."/>
            <person name="Luo Z.H."/>
            <person name="Li M."/>
        </authorList>
    </citation>
    <scope>NUCLEOTIDE SEQUENCE [LARGE SCALE GENOMIC DNA]</scope>
    <source>
        <strain evidence="2">SpSt-524</strain>
    </source>
</reference>
<dbReference type="AlphaFoldDB" id="A0A7C3DNI6"/>
<keyword evidence="1" id="KW-0812">Transmembrane</keyword>
<name>A0A7C3DNI6_MEIRU</name>
<feature type="transmembrane region" description="Helical" evidence="1">
    <location>
        <begin position="6"/>
        <end position="28"/>
    </location>
</feature>
<dbReference type="EMBL" id="DSWI01000011">
    <property type="protein sequence ID" value="HFG20148.1"/>
    <property type="molecule type" value="Genomic_DNA"/>
</dbReference>
<sequence length="118" mass="13480">MQPEAFGLAIFGITALIALIPTWLIPMLNQRRQEREMSILNKMHRFALRHNTFVRNQGGIRYVVVLGKNGFCYMLSGEFVSRERLLKALGEENEKYLLKAESEESRHSTATTLVTIPA</sequence>
<organism evidence="2">
    <name type="scientific">Meiothermus ruber</name>
    <dbReference type="NCBI Taxonomy" id="277"/>
    <lineage>
        <taxon>Bacteria</taxon>
        <taxon>Thermotogati</taxon>
        <taxon>Deinococcota</taxon>
        <taxon>Deinococci</taxon>
        <taxon>Thermales</taxon>
        <taxon>Thermaceae</taxon>
        <taxon>Meiothermus</taxon>
    </lineage>
</organism>
<proteinExistence type="predicted"/>
<keyword evidence="1" id="KW-0472">Membrane</keyword>
<accession>A0A7C3DNI6</accession>
<evidence type="ECO:0000313" key="2">
    <source>
        <dbReference type="EMBL" id="HFG20148.1"/>
    </source>
</evidence>
<keyword evidence="1" id="KW-1133">Transmembrane helix</keyword>
<dbReference type="RefSeq" id="WP_409653660.1">
    <property type="nucleotide sequence ID" value="NZ_JBKBUW010000001.1"/>
</dbReference>
<evidence type="ECO:0000256" key="1">
    <source>
        <dbReference type="SAM" id="Phobius"/>
    </source>
</evidence>